<evidence type="ECO:0000313" key="6">
    <source>
        <dbReference type="Proteomes" id="UP000057820"/>
    </source>
</evidence>
<dbReference type="InterPro" id="IPR038726">
    <property type="entry name" value="PDDEXK_AddAB-type"/>
</dbReference>
<dbReference type="Pfam" id="PF12705">
    <property type="entry name" value="PDDEXK_1"/>
    <property type="match status" value="1"/>
</dbReference>
<dbReference type="AlphaFoldDB" id="A0A0H5NVN1"/>
<keyword evidence="3" id="KW-0234">DNA repair</keyword>
<evidence type="ECO:0000256" key="3">
    <source>
        <dbReference type="ARBA" id="ARBA00023204"/>
    </source>
</evidence>
<proteinExistence type="predicted"/>
<organism evidence="5 6">
    <name type="scientific">Nocardia farcinica</name>
    <dbReference type="NCBI Taxonomy" id="37329"/>
    <lineage>
        <taxon>Bacteria</taxon>
        <taxon>Bacillati</taxon>
        <taxon>Actinomycetota</taxon>
        <taxon>Actinomycetes</taxon>
        <taxon>Mycobacteriales</taxon>
        <taxon>Nocardiaceae</taxon>
        <taxon>Nocardia</taxon>
    </lineage>
</organism>
<dbReference type="GO" id="GO:0004386">
    <property type="term" value="F:helicase activity"/>
    <property type="evidence" value="ECO:0007669"/>
    <property type="project" value="UniProtKB-KW"/>
</dbReference>
<keyword evidence="5" id="KW-0614">Plasmid</keyword>
<sequence length="205" mass="23691">MTVEEMKALFLVEYAREIAKYTEDTPNMEWWFPSGPYRGPQDVERRYHIGLEQIPRYPAWYERHPEEVIWIAPDGTPGIELEFDIDLDGVRVRGFIDAVIDRRGYVVVRDDKTGKVPGDDFQLGTYGVALAETYDIEPPDTGDYWMGVSGKPTFPYDLSEWSRDRVAEKFHELADNIRAERFDPDPEPKKCMFCAVAYSCAFSQA</sequence>
<accession>A0A0H5NVN1</accession>
<dbReference type="EMBL" id="LN868939">
    <property type="protein sequence ID" value="CRY79855.1"/>
    <property type="molecule type" value="Genomic_DNA"/>
</dbReference>
<keyword evidence="2" id="KW-0347">Helicase</keyword>
<evidence type="ECO:0000256" key="1">
    <source>
        <dbReference type="ARBA" id="ARBA00022763"/>
    </source>
</evidence>
<keyword evidence="2" id="KW-0067">ATP-binding</keyword>
<dbReference type="GO" id="GO:0006281">
    <property type="term" value="P:DNA repair"/>
    <property type="evidence" value="ECO:0007669"/>
    <property type="project" value="UniProtKB-KW"/>
</dbReference>
<protein>
    <submittedName>
        <fullName evidence="5">PD-(D/E)XK nuclease superfamily</fullName>
    </submittedName>
</protein>
<keyword evidence="2" id="KW-0547">Nucleotide-binding</keyword>
<dbReference type="KEGG" id="nfr:ERS450000_03508"/>
<name>A0A0H5NVN1_NOCFR</name>
<geneLocation type="plasmid" evidence="5">
    <name>2</name>
</geneLocation>
<evidence type="ECO:0000313" key="5">
    <source>
        <dbReference type="EMBL" id="CRY79855.1"/>
    </source>
</evidence>
<gene>
    <name evidence="5" type="ORF">ERS450000_03508</name>
</gene>
<reference evidence="6" key="1">
    <citation type="submission" date="2015-03" db="EMBL/GenBank/DDBJ databases">
        <authorList>
            <consortium name="Pathogen Informatics"/>
        </authorList>
    </citation>
    <scope>NUCLEOTIDE SEQUENCE [LARGE SCALE GENOMIC DNA]</scope>
    <source>
        <strain evidence="6">NCTC11134</strain>
        <plasmid evidence="6">2</plasmid>
    </source>
</reference>
<dbReference type="InterPro" id="IPR011604">
    <property type="entry name" value="PDDEXK-like_dom_sf"/>
</dbReference>
<dbReference type="Proteomes" id="UP000057820">
    <property type="component" value="Plasmid 2"/>
</dbReference>
<keyword evidence="2" id="KW-0378">Hydrolase</keyword>
<evidence type="ECO:0000256" key="2">
    <source>
        <dbReference type="ARBA" id="ARBA00022806"/>
    </source>
</evidence>
<evidence type="ECO:0000259" key="4">
    <source>
        <dbReference type="Pfam" id="PF12705"/>
    </source>
</evidence>
<dbReference type="Gene3D" id="3.90.320.10">
    <property type="match status" value="1"/>
</dbReference>
<keyword evidence="1" id="KW-0227">DNA damage</keyword>
<feature type="domain" description="PD-(D/E)XK endonuclease-like" evidence="4">
    <location>
        <begin position="79"/>
        <end position="200"/>
    </location>
</feature>